<feature type="region of interest" description="Disordered" evidence="1">
    <location>
        <begin position="1"/>
        <end position="27"/>
    </location>
</feature>
<evidence type="ECO:0000313" key="2">
    <source>
        <dbReference type="Proteomes" id="UP000095280"/>
    </source>
</evidence>
<protein>
    <submittedName>
        <fullName evidence="3">Not1 domain-containing protein</fullName>
    </submittedName>
</protein>
<name>A0A1I8FJB4_9PLAT</name>
<accession>A0A1I8FJB4</accession>
<dbReference type="AlphaFoldDB" id="A0A1I8FJB4"/>
<evidence type="ECO:0000313" key="3">
    <source>
        <dbReference type="WBParaSite" id="maker-unitig_37214-snap-gene-0.2-mRNA-1"/>
    </source>
</evidence>
<reference evidence="3" key="1">
    <citation type="submission" date="2016-11" db="UniProtKB">
        <authorList>
            <consortium name="WormBaseParasite"/>
        </authorList>
    </citation>
    <scope>IDENTIFICATION</scope>
</reference>
<feature type="region of interest" description="Disordered" evidence="1">
    <location>
        <begin position="193"/>
        <end position="220"/>
    </location>
</feature>
<keyword evidence="2" id="KW-1185">Reference proteome</keyword>
<sequence>AAQARRNAASGRRTAEPGDAAADDLFGPPSATQSGCAQRQRLFASGNFLAAINACIRTPIHLKSEMHSLYSIEVRAHVPPRAGPPCAVSRRQRQVLSLNCAKLPDLQPEKYADLPDSAEGMRRWPNSQNTQAQCHPPTVQRMLKNFPKHRRLKLRIPRCQQRRSTIGIAVLPQQTEEAVAATERRVRRRLKRLREEAKRKSAASSSEHRAAASASSAAACVQRRRKHKNCKWRRLGVQYSRDYKLVLRHLIQQMMEEGQANFNDASRKLWSRWLAAAVKADSTGDVESASQERRLDRLRRIAGGLLRLGDSTKLLSPLLGSANYARLTANLLIIALIVQRPNREGLSATAALRRPRQALSCYPVALCAAFIRYPIEHQLLDRFVQLYYFHHRQWDSLFSLVHVRASNSSGWLPRQNRFSAGAG</sequence>
<organism evidence="2 3">
    <name type="scientific">Macrostomum lignano</name>
    <dbReference type="NCBI Taxonomy" id="282301"/>
    <lineage>
        <taxon>Eukaryota</taxon>
        <taxon>Metazoa</taxon>
        <taxon>Spiralia</taxon>
        <taxon>Lophotrochozoa</taxon>
        <taxon>Platyhelminthes</taxon>
        <taxon>Rhabditophora</taxon>
        <taxon>Macrostomorpha</taxon>
        <taxon>Macrostomida</taxon>
        <taxon>Macrostomidae</taxon>
        <taxon>Macrostomum</taxon>
    </lineage>
</organism>
<proteinExistence type="predicted"/>
<dbReference type="WBParaSite" id="maker-unitig_37214-snap-gene-0.2-mRNA-1">
    <property type="protein sequence ID" value="maker-unitig_37214-snap-gene-0.2-mRNA-1"/>
    <property type="gene ID" value="maker-unitig_37214-snap-gene-0.2"/>
</dbReference>
<dbReference type="Proteomes" id="UP000095280">
    <property type="component" value="Unplaced"/>
</dbReference>
<evidence type="ECO:0000256" key="1">
    <source>
        <dbReference type="SAM" id="MobiDB-lite"/>
    </source>
</evidence>